<evidence type="ECO:0000256" key="7">
    <source>
        <dbReference type="ARBA" id="ARBA00022782"/>
    </source>
</evidence>
<dbReference type="GO" id="GO:0008083">
    <property type="term" value="F:growth factor activity"/>
    <property type="evidence" value="ECO:0007669"/>
    <property type="project" value="UniProtKB-UniRule"/>
</dbReference>
<evidence type="ECO:0000313" key="10">
    <source>
        <dbReference type="EMBL" id="CAL1404027.1"/>
    </source>
</evidence>
<evidence type="ECO:0000256" key="6">
    <source>
        <dbReference type="ARBA" id="ARBA00022729"/>
    </source>
</evidence>
<comment type="PTM">
    <text evidence="9">PSK-alpha is produced by endopeptidase digestion. PSK-beta is produced from PSK-alpha by exopeptidase digestion.</text>
</comment>
<keyword evidence="11" id="KW-1185">Reference proteome</keyword>
<dbReference type="GO" id="GO:0005576">
    <property type="term" value="C:extracellular region"/>
    <property type="evidence" value="ECO:0007669"/>
    <property type="project" value="UniProtKB-SubCell"/>
</dbReference>
<comment type="function">
    <text evidence="9">Promotes plant cell differentiation, organogenesis and somatic embryogenesis as well as cell proliferation.</text>
</comment>
<organism evidence="10 11">
    <name type="scientific">Linum trigynum</name>
    <dbReference type="NCBI Taxonomy" id="586398"/>
    <lineage>
        <taxon>Eukaryota</taxon>
        <taxon>Viridiplantae</taxon>
        <taxon>Streptophyta</taxon>
        <taxon>Embryophyta</taxon>
        <taxon>Tracheophyta</taxon>
        <taxon>Spermatophyta</taxon>
        <taxon>Magnoliopsida</taxon>
        <taxon>eudicotyledons</taxon>
        <taxon>Gunneridae</taxon>
        <taxon>Pentapetalae</taxon>
        <taxon>rosids</taxon>
        <taxon>fabids</taxon>
        <taxon>Malpighiales</taxon>
        <taxon>Linaceae</taxon>
        <taxon>Linum</taxon>
    </lineage>
</organism>
<comment type="PTM">
    <text evidence="9">Sulfation is important for activity and for the binding to a putative membrane receptor.</text>
</comment>
<comment type="subcellular location">
    <subcellularLocation>
        <location evidence="1 9">Secreted</location>
    </subcellularLocation>
</comment>
<dbReference type="InterPro" id="IPR009438">
    <property type="entry name" value="Phytosulfokine"/>
</dbReference>
<evidence type="ECO:0000256" key="1">
    <source>
        <dbReference type="ARBA" id="ARBA00004613"/>
    </source>
</evidence>
<evidence type="ECO:0000256" key="2">
    <source>
        <dbReference type="ARBA" id="ARBA00010781"/>
    </source>
</evidence>
<evidence type="ECO:0000256" key="5">
    <source>
        <dbReference type="ARBA" id="ARBA00022641"/>
    </source>
</evidence>
<evidence type="ECO:0000313" key="11">
    <source>
        <dbReference type="Proteomes" id="UP001497516"/>
    </source>
</evidence>
<keyword evidence="7 9" id="KW-0221">Differentiation</keyword>
<accession>A0AAV2G1C7</accession>
<evidence type="ECO:0000256" key="4">
    <source>
        <dbReference type="ARBA" id="ARBA00022525"/>
    </source>
</evidence>
<reference evidence="10 11" key="1">
    <citation type="submission" date="2024-04" db="EMBL/GenBank/DDBJ databases">
        <authorList>
            <person name="Fracassetti M."/>
        </authorList>
    </citation>
    <scope>NUCLEOTIDE SEQUENCE [LARGE SCALE GENOMIC DNA]</scope>
</reference>
<keyword evidence="4 9" id="KW-0964">Secreted</keyword>
<keyword evidence="8 9" id="KW-0339">Growth factor</keyword>
<keyword evidence="5 9" id="KW-0765">Sulfation</keyword>
<dbReference type="Pfam" id="PF06404">
    <property type="entry name" value="PSK"/>
    <property type="match status" value="1"/>
</dbReference>
<dbReference type="GO" id="GO:0008283">
    <property type="term" value="P:cell population proliferation"/>
    <property type="evidence" value="ECO:0007669"/>
    <property type="project" value="UniProtKB-UniRule"/>
</dbReference>
<evidence type="ECO:0000256" key="8">
    <source>
        <dbReference type="ARBA" id="ARBA00023030"/>
    </source>
</evidence>
<dbReference type="Proteomes" id="UP001497516">
    <property type="component" value="Chromosome 7"/>
</dbReference>
<proteinExistence type="inferred from homology"/>
<name>A0AAV2G1C7_9ROSI</name>
<gene>
    <name evidence="10" type="ORF">LTRI10_LOCUS43915</name>
</gene>
<keyword evidence="6 9" id="KW-0732">Signal</keyword>
<protein>
    <recommendedName>
        <fullName evidence="9">Phytosulfokine</fullName>
    </recommendedName>
    <component>
        <recommendedName>
            <fullName evidence="9">Phytosulfokine-alpha</fullName>
            <shortName evidence="9">PSK-alpha</shortName>
            <shortName evidence="9">Phytosulfokine-a</shortName>
        </recommendedName>
    </component>
    <component>
        <recommendedName>
            <fullName evidence="9">Phytosulfokine-beta</fullName>
            <shortName evidence="9">PSK-beta</shortName>
            <shortName evidence="9">Phytosulfokine-b</shortName>
        </recommendedName>
    </component>
</protein>
<sequence>MGKPLLLAVVLSLLFLILSISSFSSNARSFPNAGGESEWMEGLMGMEEEEKCERGEMEEDCVKRRVVAEAHLDYIYTQKQPHH</sequence>
<dbReference type="PANTHER" id="PTHR33285">
    <property type="entry name" value="PHYTOSULFOKINES 3"/>
    <property type="match status" value="1"/>
</dbReference>
<comment type="similarity">
    <text evidence="2 9">Belongs to the phytosulfokine family.</text>
</comment>
<feature type="signal peptide" evidence="9">
    <location>
        <begin position="1"/>
        <end position="22"/>
    </location>
</feature>
<dbReference type="AlphaFoldDB" id="A0AAV2G1C7"/>
<dbReference type="PANTHER" id="PTHR33285:SF55">
    <property type="entry name" value="PHYTOSULFOKINES 3"/>
    <property type="match status" value="1"/>
</dbReference>
<evidence type="ECO:0000256" key="9">
    <source>
        <dbReference type="RuleBase" id="RU368031"/>
    </source>
</evidence>
<feature type="chain" id="PRO_5043093565" description="Phytosulfokine" evidence="9">
    <location>
        <begin position="23"/>
        <end position="83"/>
    </location>
</feature>
<keyword evidence="3 9" id="KW-0217">Developmental protein</keyword>
<dbReference type="GO" id="GO:0030154">
    <property type="term" value="P:cell differentiation"/>
    <property type="evidence" value="ECO:0007669"/>
    <property type="project" value="UniProtKB-UniRule"/>
</dbReference>
<evidence type="ECO:0000256" key="3">
    <source>
        <dbReference type="ARBA" id="ARBA00022473"/>
    </source>
</evidence>
<dbReference type="EMBL" id="OZ034820">
    <property type="protein sequence ID" value="CAL1404027.1"/>
    <property type="molecule type" value="Genomic_DNA"/>
</dbReference>